<dbReference type="RefSeq" id="WP_345158517.1">
    <property type="nucleotide sequence ID" value="NZ_BAABHC010000009.1"/>
</dbReference>
<gene>
    <name evidence="1" type="ORF">GCM10023188_18550</name>
</gene>
<dbReference type="EMBL" id="BAABHC010000009">
    <property type="protein sequence ID" value="GAA4431201.1"/>
    <property type="molecule type" value="Genomic_DNA"/>
</dbReference>
<keyword evidence="2" id="KW-1185">Reference proteome</keyword>
<name>A0ABP8LK15_9BACT</name>
<reference evidence="2" key="1">
    <citation type="journal article" date="2019" name="Int. J. Syst. Evol. Microbiol.">
        <title>The Global Catalogue of Microorganisms (GCM) 10K type strain sequencing project: providing services to taxonomists for standard genome sequencing and annotation.</title>
        <authorList>
            <consortium name="The Broad Institute Genomics Platform"/>
            <consortium name="The Broad Institute Genome Sequencing Center for Infectious Disease"/>
            <person name="Wu L."/>
            <person name="Ma J."/>
        </authorList>
    </citation>
    <scope>NUCLEOTIDE SEQUENCE [LARGE SCALE GENOMIC DNA]</scope>
    <source>
        <strain evidence="2">JCM 17926</strain>
    </source>
</reference>
<accession>A0ABP8LK15</accession>
<organism evidence="1 2">
    <name type="scientific">Pontibacter saemangeumensis</name>
    <dbReference type="NCBI Taxonomy" id="1084525"/>
    <lineage>
        <taxon>Bacteria</taxon>
        <taxon>Pseudomonadati</taxon>
        <taxon>Bacteroidota</taxon>
        <taxon>Cytophagia</taxon>
        <taxon>Cytophagales</taxon>
        <taxon>Hymenobacteraceae</taxon>
        <taxon>Pontibacter</taxon>
    </lineage>
</organism>
<comment type="caution">
    <text evidence="1">The sequence shown here is derived from an EMBL/GenBank/DDBJ whole genome shotgun (WGS) entry which is preliminary data.</text>
</comment>
<sequence length="101" mass="11003">MLGSCAVSDAVVSRYTSDEPDRARHLSHVGPTHWSYFWGLLQAEPWAAGCQEGSDMTQVKVSTNPLFITVSFLSLGIVVPQRLEWDCAPPARDPGTIGTDN</sequence>
<evidence type="ECO:0000313" key="1">
    <source>
        <dbReference type="EMBL" id="GAA4431201.1"/>
    </source>
</evidence>
<dbReference type="Proteomes" id="UP001500552">
    <property type="component" value="Unassembled WGS sequence"/>
</dbReference>
<proteinExistence type="predicted"/>
<protein>
    <submittedName>
        <fullName evidence="1">Uncharacterized protein</fullName>
    </submittedName>
</protein>
<evidence type="ECO:0000313" key="2">
    <source>
        <dbReference type="Proteomes" id="UP001500552"/>
    </source>
</evidence>